<dbReference type="Gene3D" id="1.10.3720.10">
    <property type="entry name" value="MetI-like"/>
    <property type="match status" value="1"/>
</dbReference>
<feature type="transmembrane region" description="Helical" evidence="7">
    <location>
        <begin position="253"/>
        <end position="274"/>
    </location>
</feature>
<feature type="transmembrane region" description="Helical" evidence="7">
    <location>
        <begin position="88"/>
        <end position="109"/>
    </location>
</feature>
<keyword evidence="11" id="KW-1185">Reference proteome</keyword>
<evidence type="ECO:0000256" key="5">
    <source>
        <dbReference type="ARBA" id="ARBA00022989"/>
    </source>
</evidence>
<feature type="transmembrane region" description="Helical" evidence="7">
    <location>
        <begin position="130"/>
        <end position="151"/>
    </location>
</feature>
<dbReference type="SUPFAM" id="SSF161098">
    <property type="entry name" value="MetI-like"/>
    <property type="match status" value="1"/>
</dbReference>
<keyword evidence="6 7" id="KW-0472">Membrane</keyword>
<geneLocation type="plasmid" evidence="11">
    <name>pjcm18538 dna</name>
</geneLocation>
<comment type="subcellular location">
    <subcellularLocation>
        <location evidence="1 7">Cell membrane</location>
        <topology evidence="1 7">Multi-pass membrane protein</topology>
    </subcellularLocation>
</comment>
<dbReference type="CDD" id="cd06261">
    <property type="entry name" value="TM_PBP2"/>
    <property type="match status" value="1"/>
</dbReference>
<evidence type="ECO:0000256" key="4">
    <source>
        <dbReference type="ARBA" id="ARBA00022692"/>
    </source>
</evidence>
<dbReference type="PANTHER" id="PTHR30151">
    <property type="entry name" value="ALKANE SULFONATE ABC TRANSPORTER-RELATED, MEMBRANE SUBUNIT"/>
    <property type="match status" value="1"/>
</dbReference>
<dbReference type="KEGG" id="marz:MARA_10710"/>
<dbReference type="AlphaFoldDB" id="A0A7I7RSP5"/>
<dbReference type="GO" id="GO:0055085">
    <property type="term" value="P:transmembrane transport"/>
    <property type="evidence" value="ECO:0007669"/>
    <property type="project" value="InterPro"/>
</dbReference>
<evidence type="ECO:0000256" key="1">
    <source>
        <dbReference type="ARBA" id="ARBA00004651"/>
    </source>
</evidence>
<dbReference type="PANTHER" id="PTHR30151:SF38">
    <property type="entry name" value="ALIPHATIC SULFONATES TRANSPORT PERMEASE PROTEIN SSUC-RELATED"/>
    <property type="match status" value="1"/>
</dbReference>
<dbReference type="GO" id="GO:0005886">
    <property type="term" value="C:plasma membrane"/>
    <property type="evidence" value="ECO:0007669"/>
    <property type="project" value="UniProtKB-SubCell"/>
</dbReference>
<evidence type="ECO:0000256" key="8">
    <source>
        <dbReference type="SAM" id="MobiDB-lite"/>
    </source>
</evidence>
<feature type="region of interest" description="Disordered" evidence="8">
    <location>
        <begin position="1"/>
        <end position="27"/>
    </location>
</feature>
<comment type="similarity">
    <text evidence="7">Belongs to the binding-protein-dependent transport system permease family.</text>
</comment>
<gene>
    <name evidence="10" type="ORF">MARA_10710</name>
</gene>
<evidence type="ECO:0000256" key="6">
    <source>
        <dbReference type="ARBA" id="ARBA00023136"/>
    </source>
</evidence>
<reference evidence="10 11" key="1">
    <citation type="journal article" date="2019" name="Emerg. Microbes Infect.">
        <title>Comprehensive subspecies identification of 175 nontuberculous mycobacteria species based on 7547 genomic profiles.</title>
        <authorList>
            <person name="Matsumoto Y."/>
            <person name="Kinjo T."/>
            <person name="Motooka D."/>
            <person name="Nabeya D."/>
            <person name="Jung N."/>
            <person name="Uechi K."/>
            <person name="Horii T."/>
            <person name="Iida T."/>
            <person name="Fujita J."/>
            <person name="Nakamura S."/>
        </authorList>
    </citation>
    <scope>NUCLEOTIDE SEQUENCE [LARGE SCALE GENOMIC DNA]</scope>
    <source>
        <strain evidence="10 11">JCM 18538</strain>
    </source>
</reference>
<dbReference type="RefSeq" id="WP_163917514.1">
    <property type="nucleotide sequence ID" value="NZ_AP022593.1"/>
</dbReference>
<dbReference type="InterPro" id="IPR000515">
    <property type="entry name" value="MetI-like"/>
</dbReference>
<feature type="transmembrane region" description="Helical" evidence="7">
    <location>
        <begin position="32"/>
        <end position="53"/>
    </location>
</feature>
<evidence type="ECO:0000313" key="11">
    <source>
        <dbReference type="Proteomes" id="UP000467428"/>
    </source>
</evidence>
<name>A0A7I7RSP5_9MYCO</name>
<dbReference type="PROSITE" id="PS50928">
    <property type="entry name" value="ABC_TM1"/>
    <property type="match status" value="1"/>
</dbReference>
<proteinExistence type="inferred from homology"/>
<keyword evidence="4 7" id="KW-0812">Transmembrane</keyword>
<dbReference type="EMBL" id="AP022593">
    <property type="protein sequence ID" value="BBY47603.1"/>
    <property type="molecule type" value="Genomic_DNA"/>
</dbReference>
<keyword evidence="3" id="KW-1003">Cell membrane</keyword>
<evidence type="ECO:0000256" key="3">
    <source>
        <dbReference type="ARBA" id="ARBA00022475"/>
    </source>
</evidence>
<keyword evidence="2 7" id="KW-0813">Transport</keyword>
<organism evidence="10 11">
    <name type="scientific">Mycolicibacterium arabiense</name>
    <dbReference type="NCBI Taxonomy" id="1286181"/>
    <lineage>
        <taxon>Bacteria</taxon>
        <taxon>Bacillati</taxon>
        <taxon>Actinomycetota</taxon>
        <taxon>Actinomycetes</taxon>
        <taxon>Mycobacteriales</taxon>
        <taxon>Mycobacteriaceae</taxon>
        <taxon>Mycolicibacterium</taxon>
    </lineage>
</organism>
<feature type="transmembrane region" description="Helical" evidence="7">
    <location>
        <begin position="157"/>
        <end position="176"/>
    </location>
</feature>
<evidence type="ECO:0000256" key="2">
    <source>
        <dbReference type="ARBA" id="ARBA00022448"/>
    </source>
</evidence>
<dbReference type="Pfam" id="PF00528">
    <property type="entry name" value="BPD_transp_1"/>
    <property type="match status" value="1"/>
</dbReference>
<dbReference type="Proteomes" id="UP000467428">
    <property type="component" value="Chromosome"/>
</dbReference>
<evidence type="ECO:0000259" key="9">
    <source>
        <dbReference type="PROSITE" id="PS50928"/>
    </source>
</evidence>
<feature type="transmembrane region" description="Helical" evidence="7">
    <location>
        <begin position="197"/>
        <end position="218"/>
    </location>
</feature>
<feature type="compositionally biased region" description="Pro residues" evidence="8">
    <location>
        <begin position="9"/>
        <end position="22"/>
    </location>
</feature>
<accession>A0A7I7RSP5</accession>
<feature type="domain" description="ABC transmembrane type-1" evidence="9">
    <location>
        <begin position="81"/>
        <end position="272"/>
    </location>
</feature>
<dbReference type="InterPro" id="IPR035906">
    <property type="entry name" value="MetI-like_sf"/>
</dbReference>
<evidence type="ECO:0000256" key="7">
    <source>
        <dbReference type="RuleBase" id="RU363032"/>
    </source>
</evidence>
<protein>
    <submittedName>
        <fullName evidence="10">Nitrate ABC transporter permease</fullName>
    </submittedName>
</protein>
<evidence type="ECO:0000313" key="10">
    <source>
        <dbReference type="EMBL" id="BBY47603.1"/>
    </source>
</evidence>
<sequence>MTQTITPPDADPAPREPAPPATRPATTGPRRWLVSGIALVAAIAAWAAVAAWIDDPILPRPLGVFERVVAITVSGEAFTNFASSIGKIAAGFAIAMVFGLVIGFLMGFGRAKQGRVDWGRFMSSYFSLPLFVLGNMPGLTYAVFGLLIFGVGAGGPIVVSALVALPFIAMNVAEGVRSVDGNLLAMCRAFERNRRDVLRHLYLPALVTFVFAGVRYGFAMAWKVEALTEVFGASDGVGFMIRKAYQEFQVDDMLAWTTLFIVAMILIERGLAYLENRFFAWRKDIS</sequence>
<keyword evidence="5 7" id="KW-1133">Transmembrane helix</keyword>